<feature type="signal peptide" evidence="1">
    <location>
        <begin position="1"/>
        <end position="17"/>
    </location>
</feature>
<evidence type="ECO:0000259" key="2">
    <source>
        <dbReference type="Pfam" id="PF26534"/>
    </source>
</evidence>
<dbReference type="AlphaFoldDB" id="A0A2D3V4H6"/>
<protein>
    <recommendedName>
        <fullName evidence="2">NTF2-like domain-containing protein</fullName>
    </recommendedName>
</protein>
<proteinExistence type="predicted"/>
<organism evidence="3 4">
    <name type="scientific">Ramularia collo-cygni</name>
    <dbReference type="NCBI Taxonomy" id="112498"/>
    <lineage>
        <taxon>Eukaryota</taxon>
        <taxon>Fungi</taxon>
        <taxon>Dikarya</taxon>
        <taxon>Ascomycota</taxon>
        <taxon>Pezizomycotina</taxon>
        <taxon>Dothideomycetes</taxon>
        <taxon>Dothideomycetidae</taxon>
        <taxon>Mycosphaerellales</taxon>
        <taxon>Mycosphaerellaceae</taxon>
        <taxon>Ramularia</taxon>
    </lineage>
</organism>
<dbReference type="Pfam" id="PF26534">
    <property type="entry name" value="NTF2_7"/>
    <property type="match status" value="1"/>
</dbReference>
<feature type="domain" description="NTF2-like" evidence="2">
    <location>
        <begin position="27"/>
        <end position="173"/>
    </location>
</feature>
<evidence type="ECO:0000256" key="1">
    <source>
        <dbReference type="SAM" id="SignalP"/>
    </source>
</evidence>
<dbReference type="EMBL" id="FJUY01000011">
    <property type="protein sequence ID" value="CZT21585.1"/>
    <property type="molecule type" value="Genomic_DNA"/>
</dbReference>
<dbReference type="Proteomes" id="UP000225277">
    <property type="component" value="Unassembled WGS sequence"/>
</dbReference>
<evidence type="ECO:0000313" key="4">
    <source>
        <dbReference type="Proteomes" id="UP000225277"/>
    </source>
</evidence>
<evidence type="ECO:0000313" key="3">
    <source>
        <dbReference type="EMBL" id="CZT21585.1"/>
    </source>
</evidence>
<dbReference type="InterPro" id="IPR058645">
    <property type="entry name" value="NTF2-like_dom_7"/>
</dbReference>
<dbReference type="GeneID" id="35602566"/>
<feature type="chain" id="PRO_5013622444" description="NTF2-like domain-containing protein" evidence="1">
    <location>
        <begin position="18"/>
        <end position="179"/>
    </location>
</feature>
<dbReference type="RefSeq" id="XP_023628474.1">
    <property type="nucleotide sequence ID" value="XM_023772706.1"/>
</dbReference>
<keyword evidence="4" id="KW-1185">Reference proteome</keyword>
<accession>A0A2D3V4H6</accession>
<keyword evidence="1" id="KW-0732">Signal</keyword>
<dbReference type="OrthoDB" id="5596743at2759"/>
<dbReference type="PROSITE" id="PS51257">
    <property type="entry name" value="PROKAR_LIPOPROTEIN"/>
    <property type="match status" value="1"/>
</dbReference>
<name>A0A2D3V4H6_9PEZI</name>
<reference evidence="3 4" key="1">
    <citation type="submission" date="2016-03" db="EMBL/GenBank/DDBJ databases">
        <authorList>
            <person name="Ploux O."/>
        </authorList>
    </citation>
    <scope>NUCLEOTIDE SEQUENCE [LARGE SCALE GENOMIC DNA]</scope>
    <source>
        <strain evidence="3 4">URUG2</strain>
    </source>
</reference>
<gene>
    <name evidence="3" type="ORF">RCC_07449</name>
</gene>
<sequence>MRFVLLALATLAVGALALPPAPSTCACLDDKSAKRVANNFKTLITNYSNASAAAYLTPDVRDYSDSVNELINNGCSNGPAPLGTATFDSLVDFQAGQGSQPNIPFEILNIWYGCSAVTLRWRSTYPGGPANPQQFVTGIIVLETVCATGTEKYKIKTVYSEFNSGAWLYDLGVFVPECS</sequence>